<feature type="signal peptide" evidence="3">
    <location>
        <begin position="1"/>
        <end position="19"/>
    </location>
</feature>
<keyword evidence="2" id="KW-0326">Glycosidase</keyword>
<dbReference type="InterPro" id="IPR018232">
    <property type="entry name" value="Glyco_hydro_37_CS"/>
</dbReference>
<dbReference type="PROSITE" id="PS00927">
    <property type="entry name" value="TREHALASE_1"/>
    <property type="match status" value="1"/>
</dbReference>
<comment type="caution">
    <text evidence="4">The sequence shown here is derived from an EMBL/GenBank/DDBJ whole genome shotgun (WGS) entry which is preliminary data.</text>
</comment>
<dbReference type="PROSITE" id="PS00928">
    <property type="entry name" value="TREHALASE_2"/>
    <property type="match status" value="1"/>
</dbReference>
<dbReference type="RefSeq" id="WP_130542611.1">
    <property type="nucleotide sequence ID" value="NZ_CP042431.1"/>
</dbReference>
<dbReference type="PANTHER" id="PTHR23403:SF1">
    <property type="entry name" value="TREHALASE"/>
    <property type="match status" value="1"/>
</dbReference>
<protein>
    <submittedName>
        <fullName evidence="4">Alpha,alpha-trehalase</fullName>
    </submittedName>
</protein>
<dbReference type="Pfam" id="PF01204">
    <property type="entry name" value="Trehalase"/>
    <property type="match status" value="1"/>
</dbReference>
<dbReference type="InterPro" id="IPR001661">
    <property type="entry name" value="Glyco_hydro_37"/>
</dbReference>
<keyword evidence="5" id="KW-1185">Reference proteome</keyword>
<dbReference type="NCBIfam" id="NF009773">
    <property type="entry name" value="PRK13270.1"/>
    <property type="match status" value="1"/>
</dbReference>
<dbReference type="AlphaFoldDB" id="A0A4Q7MTH8"/>
<dbReference type="NCBIfam" id="NF009774">
    <property type="entry name" value="PRK13271.1"/>
    <property type="match status" value="1"/>
</dbReference>
<keyword evidence="1" id="KW-0378">Hydrolase</keyword>
<dbReference type="SUPFAM" id="SSF48208">
    <property type="entry name" value="Six-hairpin glycosidases"/>
    <property type="match status" value="1"/>
</dbReference>
<name>A0A4Q7MTH8_9BACT</name>
<dbReference type="InterPro" id="IPR008928">
    <property type="entry name" value="6-hairpin_glycosidase_sf"/>
</dbReference>
<dbReference type="Gene3D" id="1.50.10.10">
    <property type="match status" value="1"/>
</dbReference>
<gene>
    <name evidence="4" type="ORF">EV199_4081</name>
</gene>
<dbReference type="Proteomes" id="UP000293874">
    <property type="component" value="Unassembled WGS sequence"/>
</dbReference>
<feature type="chain" id="PRO_5020246485" evidence="3">
    <location>
        <begin position="20"/>
        <end position="521"/>
    </location>
</feature>
<dbReference type="InterPro" id="IPR012341">
    <property type="entry name" value="6hp_glycosidase-like_sf"/>
</dbReference>
<evidence type="ECO:0000256" key="1">
    <source>
        <dbReference type="ARBA" id="ARBA00022801"/>
    </source>
</evidence>
<evidence type="ECO:0000313" key="4">
    <source>
        <dbReference type="EMBL" id="RZS72166.1"/>
    </source>
</evidence>
<proteinExistence type="predicted"/>
<keyword evidence="3" id="KW-0732">Signal</keyword>
<dbReference type="GO" id="GO:0005993">
    <property type="term" value="P:trehalose catabolic process"/>
    <property type="evidence" value="ECO:0007669"/>
    <property type="project" value="TreeGrafter"/>
</dbReference>
<evidence type="ECO:0000313" key="5">
    <source>
        <dbReference type="Proteomes" id="UP000293874"/>
    </source>
</evidence>
<evidence type="ECO:0000256" key="2">
    <source>
        <dbReference type="ARBA" id="ARBA00023295"/>
    </source>
</evidence>
<dbReference type="OrthoDB" id="106887at2"/>
<dbReference type="PANTHER" id="PTHR23403">
    <property type="entry name" value="TREHALASE"/>
    <property type="match status" value="1"/>
</dbReference>
<accession>A0A4Q7MTH8</accession>
<reference evidence="4 5" key="1">
    <citation type="submission" date="2019-02" db="EMBL/GenBank/DDBJ databases">
        <title>Genomic Encyclopedia of Type Strains, Phase IV (KMG-IV): sequencing the most valuable type-strain genomes for metagenomic binning, comparative biology and taxonomic classification.</title>
        <authorList>
            <person name="Goeker M."/>
        </authorList>
    </citation>
    <scope>NUCLEOTIDE SEQUENCE [LARGE SCALE GENOMIC DNA]</scope>
    <source>
        <strain evidence="4 5">DSM 18116</strain>
    </source>
</reference>
<evidence type="ECO:0000256" key="3">
    <source>
        <dbReference type="SAM" id="SignalP"/>
    </source>
</evidence>
<sequence length="521" mass="59974">MKRSVLILFFSSFIAAVCAQPVSPDKLYGELFREIQMKKVFEDGKTFVDCIPKRSPAAIMHDYTKAKGKNFDLKKFVTDNFEPPYTPQLNYIQQEKDIMAHITNVWSLLRREPDNPSEGSSLLPLPYPYIVPGGRFREIYYWDAYFTMLGLKETEQTALVRNMVDNFAYLINTYGHIPNGNRSYYLSRSQPPFFALMVDLLAEIQSDTVYASFLPTLEKEYDFWMAGAAKLKPGEAHRRVVRMPDGNLMNRYWDDQNTPRPESYREDVETAKKAKGNKATLYRNLRAGAESGMDFSSRWLADGKNLHTIQTTNYIPVDLNTLIYKLELGISRGKQLTGQDSLAQEFRKKADRRIIAIDKYCWNKNQNFYTDYNFVTKKVSNMITPAGMYPFCLFNRKLDYMSLLARKAAIVVRTNLLKDGGVLTTANNTGQQWDAPNGWAPLQYMTVWGFQRCGQRELAREIAQKWTILNTDVYKRTGRLMEKYNVVDTKLEAGGGEYPGQDGFGWTNGVFLKLVSMYLPK</sequence>
<organism evidence="4 5">
    <name type="scientific">Pseudobacter ginsenosidimutans</name>
    <dbReference type="NCBI Taxonomy" id="661488"/>
    <lineage>
        <taxon>Bacteria</taxon>
        <taxon>Pseudomonadati</taxon>
        <taxon>Bacteroidota</taxon>
        <taxon>Chitinophagia</taxon>
        <taxon>Chitinophagales</taxon>
        <taxon>Chitinophagaceae</taxon>
        <taxon>Pseudobacter</taxon>
    </lineage>
</organism>
<dbReference type="PRINTS" id="PR00744">
    <property type="entry name" value="GLHYDRLASE37"/>
</dbReference>
<dbReference type="GO" id="GO:0004555">
    <property type="term" value="F:alpha,alpha-trehalase activity"/>
    <property type="evidence" value="ECO:0007669"/>
    <property type="project" value="InterPro"/>
</dbReference>
<dbReference type="EMBL" id="SGXA01000002">
    <property type="protein sequence ID" value="RZS72166.1"/>
    <property type="molecule type" value="Genomic_DNA"/>
</dbReference>